<keyword evidence="2" id="KW-0863">Zinc-finger</keyword>
<evidence type="ECO:0000256" key="3">
    <source>
        <dbReference type="SAM" id="MobiDB-lite"/>
    </source>
</evidence>
<dbReference type="SUPFAM" id="SSF54695">
    <property type="entry name" value="POZ domain"/>
    <property type="match status" value="1"/>
</dbReference>
<dbReference type="Proteomes" id="UP000324222">
    <property type="component" value="Unassembled WGS sequence"/>
</dbReference>
<dbReference type="GO" id="GO:0003006">
    <property type="term" value="P:developmental process involved in reproduction"/>
    <property type="evidence" value="ECO:0007669"/>
    <property type="project" value="UniProtKB-ARBA"/>
</dbReference>
<gene>
    <name evidence="6" type="primary">lolal_9</name>
    <name evidence="6" type="ORF">E2C01_013271</name>
</gene>
<reference evidence="6 7" key="1">
    <citation type="submission" date="2019-05" db="EMBL/GenBank/DDBJ databases">
        <title>Another draft genome of Portunus trituberculatus and its Hox gene families provides insights of decapod evolution.</title>
        <authorList>
            <person name="Jeong J.-H."/>
            <person name="Song I."/>
            <person name="Kim S."/>
            <person name="Choi T."/>
            <person name="Kim D."/>
            <person name="Ryu S."/>
            <person name="Kim W."/>
        </authorList>
    </citation>
    <scope>NUCLEOTIDE SEQUENCE [LARGE SCALE GENOMIC DNA]</scope>
    <source>
        <tissue evidence="6">Muscle</tissue>
    </source>
</reference>
<dbReference type="PROSITE" id="PS50097">
    <property type="entry name" value="BTB"/>
    <property type="match status" value="1"/>
</dbReference>
<dbReference type="OrthoDB" id="6331085at2759"/>
<dbReference type="InterPro" id="IPR011333">
    <property type="entry name" value="SKP1/BTB/POZ_sf"/>
</dbReference>
<dbReference type="EMBL" id="VSRR010000860">
    <property type="protein sequence ID" value="MPC20331.1"/>
    <property type="molecule type" value="Genomic_DNA"/>
</dbReference>
<proteinExistence type="predicted"/>
<dbReference type="SUPFAM" id="SSF57667">
    <property type="entry name" value="beta-beta-alpha zinc fingers"/>
    <property type="match status" value="1"/>
</dbReference>
<dbReference type="InterPro" id="IPR051095">
    <property type="entry name" value="Dros_DevTransReg"/>
</dbReference>
<dbReference type="InterPro" id="IPR036236">
    <property type="entry name" value="Znf_C2H2_sf"/>
</dbReference>
<protein>
    <submittedName>
        <fullName evidence="6">Longitudinals lacking protein-like</fullName>
    </submittedName>
</protein>
<dbReference type="InterPro" id="IPR000210">
    <property type="entry name" value="BTB/POZ_dom"/>
</dbReference>
<evidence type="ECO:0000256" key="1">
    <source>
        <dbReference type="ARBA" id="ARBA00023242"/>
    </source>
</evidence>
<evidence type="ECO:0000313" key="7">
    <source>
        <dbReference type="Proteomes" id="UP000324222"/>
    </source>
</evidence>
<evidence type="ECO:0000313" key="6">
    <source>
        <dbReference type="EMBL" id="MPC20331.1"/>
    </source>
</evidence>
<dbReference type="GO" id="GO:0048513">
    <property type="term" value="P:animal organ development"/>
    <property type="evidence" value="ECO:0007669"/>
    <property type="project" value="UniProtKB-ARBA"/>
</dbReference>
<evidence type="ECO:0000259" key="5">
    <source>
        <dbReference type="PROSITE" id="PS50157"/>
    </source>
</evidence>
<dbReference type="SMART" id="SM00225">
    <property type="entry name" value="BTB"/>
    <property type="match status" value="1"/>
</dbReference>
<organism evidence="6 7">
    <name type="scientific">Portunus trituberculatus</name>
    <name type="common">Swimming crab</name>
    <name type="synonym">Neptunus trituberculatus</name>
    <dbReference type="NCBI Taxonomy" id="210409"/>
    <lineage>
        <taxon>Eukaryota</taxon>
        <taxon>Metazoa</taxon>
        <taxon>Ecdysozoa</taxon>
        <taxon>Arthropoda</taxon>
        <taxon>Crustacea</taxon>
        <taxon>Multicrustacea</taxon>
        <taxon>Malacostraca</taxon>
        <taxon>Eumalacostraca</taxon>
        <taxon>Eucarida</taxon>
        <taxon>Decapoda</taxon>
        <taxon>Pleocyemata</taxon>
        <taxon>Brachyura</taxon>
        <taxon>Eubrachyura</taxon>
        <taxon>Portunoidea</taxon>
        <taxon>Portunidae</taxon>
        <taxon>Portuninae</taxon>
        <taxon>Portunus</taxon>
    </lineage>
</organism>
<evidence type="ECO:0000256" key="2">
    <source>
        <dbReference type="PROSITE-ProRule" id="PRU00042"/>
    </source>
</evidence>
<dbReference type="CDD" id="cd18315">
    <property type="entry name" value="BTB_POZ_BAB-like"/>
    <property type="match status" value="1"/>
</dbReference>
<feature type="compositionally biased region" description="Polar residues" evidence="3">
    <location>
        <begin position="122"/>
        <end position="137"/>
    </location>
</feature>
<feature type="domain" description="BTB" evidence="4">
    <location>
        <begin position="32"/>
        <end position="97"/>
    </location>
</feature>
<dbReference type="Gene3D" id="3.30.160.60">
    <property type="entry name" value="Classic Zinc Finger"/>
    <property type="match status" value="2"/>
</dbReference>
<dbReference type="PANTHER" id="PTHR23110:SF98">
    <property type="entry name" value="PRE-LOLA-G, ISOFORM C-RELATED"/>
    <property type="match status" value="1"/>
</dbReference>
<dbReference type="Pfam" id="PF00651">
    <property type="entry name" value="BTB"/>
    <property type="match status" value="1"/>
</dbReference>
<keyword evidence="7" id="KW-1185">Reference proteome</keyword>
<keyword evidence="1" id="KW-0539">Nucleus</keyword>
<sequence>MAVDGLLSLRWNNHSSSFLKQLSFLRDKETYSDLTLVCGGQFYQVHRLVVSGCSEYFRAILEHTPCRHPAVVLQDLPPRHLEALLSYMYLGQVSVPQDDLGGLIKAAECLAIKGLAVPDEPTSPSQQESHTRPTATTEEGPPNPKRRRHDREASSPASTPQGDDSATEDHSEARERGRGSTGSSPQPATSSFPSQQQHTLMEGRTVFTVKEEREDEVKCEDNILGLTDLGGGLSGAEEASQGEDSQNTFRTVISGGDGGGSSVLPQYPAQPQSFKEVVAQALPPTSGMDGDASHGWEGSQGKGELMQGFHLDTFSPQQDTLPQTHHTSLHQRGRGRTGWSREGAHQQLHYHSLQEDLGTWPTIGRTTVPQTAGEVGGEPSMAMRLQGRAAQEDNTSPPAVLPFPLLSCTALGDREAETAGRPWREWRCSYPDCGYVTDRESWLRQHVRKHTGEKPFACPLCTFRSAQKGNVNVHIRRVHYGGVMPVSSEPPPAATTSVAASSPTASAGAAAAPKVNMQWFMKSKMQGTEFSKSQNGVCQ</sequence>
<evidence type="ECO:0000259" key="4">
    <source>
        <dbReference type="PROSITE" id="PS50097"/>
    </source>
</evidence>
<feature type="compositionally biased region" description="Polar residues" evidence="3">
    <location>
        <begin position="155"/>
        <end position="164"/>
    </location>
</feature>
<dbReference type="SMART" id="SM00355">
    <property type="entry name" value="ZnF_C2H2"/>
    <property type="match status" value="2"/>
</dbReference>
<keyword evidence="2" id="KW-0479">Metal-binding</keyword>
<name>A0A5B7DFT7_PORTR</name>
<comment type="caution">
    <text evidence="6">The sequence shown here is derived from an EMBL/GenBank/DDBJ whole genome shotgun (WGS) entry which is preliminary data.</text>
</comment>
<feature type="region of interest" description="Disordered" evidence="3">
    <location>
        <begin position="117"/>
        <end position="201"/>
    </location>
</feature>
<feature type="region of interest" description="Disordered" evidence="3">
    <location>
        <begin position="320"/>
        <end position="342"/>
    </location>
</feature>
<dbReference type="InterPro" id="IPR013087">
    <property type="entry name" value="Znf_C2H2_type"/>
</dbReference>
<keyword evidence="2" id="KW-0862">Zinc</keyword>
<feature type="region of interest" description="Disordered" evidence="3">
    <location>
        <begin position="230"/>
        <end position="266"/>
    </location>
</feature>
<dbReference type="GO" id="GO:0008270">
    <property type="term" value="F:zinc ion binding"/>
    <property type="evidence" value="ECO:0007669"/>
    <property type="project" value="UniProtKB-KW"/>
</dbReference>
<dbReference type="Gene3D" id="3.30.710.10">
    <property type="entry name" value="Potassium Channel Kv1.1, Chain A"/>
    <property type="match status" value="1"/>
</dbReference>
<dbReference type="PROSITE" id="PS50157">
    <property type="entry name" value="ZINC_FINGER_C2H2_2"/>
    <property type="match status" value="1"/>
</dbReference>
<feature type="compositionally biased region" description="Basic and acidic residues" evidence="3">
    <location>
        <begin position="167"/>
        <end position="178"/>
    </location>
</feature>
<dbReference type="GO" id="GO:0005634">
    <property type="term" value="C:nucleus"/>
    <property type="evidence" value="ECO:0007669"/>
    <property type="project" value="TreeGrafter"/>
</dbReference>
<feature type="domain" description="C2H2-type" evidence="5">
    <location>
        <begin position="426"/>
        <end position="455"/>
    </location>
</feature>
<dbReference type="AlphaFoldDB" id="A0A5B7DFT7"/>
<dbReference type="GO" id="GO:0006357">
    <property type="term" value="P:regulation of transcription by RNA polymerase II"/>
    <property type="evidence" value="ECO:0007669"/>
    <property type="project" value="TreeGrafter"/>
</dbReference>
<dbReference type="PANTHER" id="PTHR23110">
    <property type="entry name" value="BTB DOMAIN TRANSCRIPTION FACTOR"/>
    <property type="match status" value="1"/>
</dbReference>
<accession>A0A5B7DFT7</accession>
<feature type="compositionally biased region" description="Polar residues" evidence="3">
    <location>
        <begin position="242"/>
        <end position="251"/>
    </location>
</feature>
<feature type="compositionally biased region" description="Polar residues" evidence="3">
    <location>
        <begin position="181"/>
        <end position="199"/>
    </location>
</feature>
<dbReference type="GO" id="GO:0048666">
    <property type="term" value="P:neuron development"/>
    <property type="evidence" value="ECO:0007669"/>
    <property type="project" value="UniProtKB-ARBA"/>
</dbReference>